<dbReference type="InterPro" id="IPR000209">
    <property type="entry name" value="Peptidase_S8/S53_dom"/>
</dbReference>
<proteinExistence type="inferred from homology"/>
<comment type="caution">
    <text evidence="5">Lacks conserved residue(s) required for the propagation of feature annotation.</text>
</comment>
<feature type="domain" description="Peptidase S8/S53" evidence="6">
    <location>
        <begin position="16"/>
        <end position="178"/>
    </location>
</feature>
<evidence type="ECO:0000259" key="6">
    <source>
        <dbReference type="Pfam" id="PF00082"/>
    </source>
</evidence>
<accession>A0A7Y9UW43</accession>
<gene>
    <name evidence="7" type="ORF">BJ980_003418</name>
</gene>
<reference evidence="7 8" key="1">
    <citation type="submission" date="2020-07" db="EMBL/GenBank/DDBJ databases">
        <title>Sequencing the genomes of 1000 actinobacteria strains.</title>
        <authorList>
            <person name="Klenk H.-P."/>
        </authorList>
    </citation>
    <scope>NUCLEOTIDE SEQUENCE [LARGE SCALE GENOMIC DNA]</scope>
    <source>
        <strain evidence="7 8">DSM 23819</strain>
    </source>
</reference>
<protein>
    <submittedName>
        <fullName evidence="7">Subtilisin family serine protease</fullName>
    </submittedName>
</protein>
<comment type="caution">
    <text evidence="7">The sequence shown here is derived from an EMBL/GenBank/DDBJ whole genome shotgun (WGS) entry which is preliminary data.</text>
</comment>
<dbReference type="PANTHER" id="PTHR43806">
    <property type="entry name" value="PEPTIDASE S8"/>
    <property type="match status" value="1"/>
</dbReference>
<keyword evidence="2 7" id="KW-0645">Protease</keyword>
<keyword evidence="8" id="KW-1185">Reference proteome</keyword>
<keyword evidence="4" id="KW-0720">Serine protease</keyword>
<evidence type="ECO:0000313" key="7">
    <source>
        <dbReference type="EMBL" id="NYG60495.1"/>
    </source>
</evidence>
<dbReference type="InterPro" id="IPR050131">
    <property type="entry name" value="Peptidase_S8_subtilisin-like"/>
</dbReference>
<evidence type="ECO:0000313" key="8">
    <source>
        <dbReference type="Proteomes" id="UP000540656"/>
    </source>
</evidence>
<evidence type="ECO:0000256" key="2">
    <source>
        <dbReference type="ARBA" id="ARBA00022670"/>
    </source>
</evidence>
<name>A0A7Y9UW43_9ACTN</name>
<dbReference type="Gene3D" id="3.40.50.200">
    <property type="entry name" value="Peptidase S8/S53 domain"/>
    <property type="match status" value="1"/>
</dbReference>
<evidence type="ECO:0000256" key="3">
    <source>
        <dbReference type="ARBA" id="ARBA00022801"/>
    </source>
</evidence>
<organism evidence="7 8">
    <name type="scientific">Nocardioides daedukensis</name>
    <dbReference type="NCBI Taxonomy" id="634462"/>
    <lineage>
        <taxon>Bacteria</taxon>
        <taxon>Bacillati</taxon>
        <taxon>Actinomycetota</taxon>
        <taxon>Actinomycetes</taxon>
        <taxon>Propionibacteriales</taxon>
        <taxon>Nocardioidaceae</taxon>
        <taxon>Nocardioides</taxon>
    </lineage>
</organism>
<keyword evidence="3" id="KW-0378">Hydrolase</keyword>
<dbReference type="PANTHER" id="PTHR43806:SF11">
    <property type="entry name" value="CEREVISIN-RELATED"/>
    <property type="match status" value="1"/>
</dbReference>
<dbReference type="PROSITE" id="PS51892">
    <property type="entry name" value="SUBTILASE"/>
    <property type="match status" value="1"/>
</dbReference>
<dbReference type="GO" id="GO:0004252">
    <property type="term" value="F:serine-type endopeptidase activity"/>
    <property type="evidence" value="ECO:0007669"/>
    <property type="project" value="InterPro"/>
</dbReference>
<dbReference type="InterPro" id="IPR036852">
    <property type="entry name" value="Peptidase_S8/S53_dom_sf"/>
</dbReference>
<dbReference type="Proteomes" id="UP000540656">
    <property type="component" value="Unassembled WGS sequence"/>
</dbReference>
<dbReference type="SUPFAM" id="SSF52743">
    <property type="entry name" value="Subtilisin-like"/>
    <property type="match status" value="1"/>
</dbReference>
<sequence length="191" mass="19809">MDLPARFEDAWQHTKGEGVVVAVIDSGVEPSGDLQGAVLEGFSVDGKGPGNEDIDRKAYHGTVMSTLIAGRGTGPGVMGFAPEAKILPVQVPVLNQHEYTAEALTKLAALPDPPEVVNMSYGAFGKCSPDEQAAVNAAIAKDMILVAAIGNVHSTSRGYDHERTPASCKGVIAVGAYGFFGNEASGPTIKM</sequence>
<dbReference type="GO" id="GO:0006508">
    <property type="term" value="P:proteolysis"/>
    <property type="evidence" value="ECO:0007669"/>
    <property type="project" value="UniProtKB-KW"/>
</dbReference>
<evidence type="ECO:0000256" key="1">
    <source>
        <dbReference type="ARBA" id="ARBA00011073"/>
    </source>
</evidence>
<evidence type="ECO:0000256" key="5">
    <source>
        <dbReference type="PROSITE-ProRule" id="PRU01240"/>
    </source>
</evidence>
<dbReference type="EMBL" id="JACCAA010000001">
    <property type="protein sequence ID" value="NYG60495.1"/>
    <property type="molecule type" value="Genomic_DNA"/>
</dbReference>
<evidence type="ECO:0000256" key="4">
    <source>
        <dbReference type="ARBA" id="ARBA00022825"/>
    </source>
</evidence>
<dbReference type="Pfam" id="PF00082">
    <property type="entry name" value="Peptidase_S8"/>
    <property type="match status" value="1"/>
</dbReference>
<comment type="similarity">
    <text evidence="1 5">Belongs to the peptidase S8 family.</text>
</comment>
<dbReference type="AlphaFoldDB" id="A0A7Y9UW43"/>